<sequence length="102" mass="11151">MDGTFTVIAAAVCFAWPGHGLQRAAAGAAYLILERQRPNEPARQRNITNSEDLILYSQNETAVKSSSVQRITLDPVSGKHFSKLFLVGDASHPMFGSDFLEN</sequence>
<proteinExistence type="predicted"/>
<gene>
    <name evidence="1" type="ORF">NPIL_604191</name>
</gene>
<dbReference type="Proteomes" id="UP000887013">
    <property type="component" value="Unassembled WGS sequence"/>
</dbReference>
<keyword evidence="2" id="KW-1185">Reference proteome</keyword>
<dbReference type="EMBL" id="BMAW01087043">
    <property type="protein sequence ID" value="GFU49781.1"/>
    <property type="molecule type" value="Genomic_DNA"/>
</dbReference>
<name>A0A8X6QWI4_NEPPI</name>
<accession>A0A8X6QWI4</accession>
<evidence type="ECO:0000313" key="2">
    <source>
        <dbReference type="Proteomes" id="UP000887013"/>
    </source>
</evidence>
<protein>
    <submittedName>
        <fullName evidence="1">Uncharacterized protein</fullName>
    </submittedName>
</protein>
<comment type="caution">
    <text evidence="1">The sequence shown here is derived from an EMBL/GenBank/DDBJ whole genome shotgun (WGS) entry which is preliminary data.</text>
</comment>
<dbReference type="AlphaFoldDB" id="A0A8X6QWI4"/>
<evidence type="ECO:0000313" key="1">
    <source>
        <dbReference type="EMBL" id="GFU49781.1"/>
    </source>
</evidence>
<organism evidence="1 2">
    <name type="scientific">Nephila pilipes</name>
    <name type="common">Giant wood spider</name>
    <name type="synonym">Nephila maculata</name>
    <dbReference type="NCBI Taxonomy" id="299642"/>
    <lineage>
        <taxon>Eukaryota</taxon>
        <taxon>Metazoa</taxon>
        <taxon>Ecdysozoa</taxon>
        <taxon>Arthropoda</taxon>
        <taxon>Chelicerata</taxon>
        <taxon>Arachnida</taxon>
        <taxon>Araneae</taxon>
        <taxon>Araneomorphae</taxon>
        <taxon>Entelegynae</taxon>
        <taxon>Araneoidea</taxon>
        <taxon>Nephilidae</taxon>
        <taxon>Nephila</taxon>
    </lineage>
</organism>
<reference evidence="1" key="1">
    <citation type="submission" date="2020-08" db="EMBL/GenBank/DDBJ databases">
        <title>Multicomponent nature underlies the extraordinary mechanical properties of spider dragline silk.</title>
        <authorList>
            <person name="Kono N."/>
            <person name="Nakamura H."/>
            <person name="Mori M."/>
            <person name="Yoshida Y."/>
            <person name="Ohtoshi R."/>
            <person name="Malay A.D."/>
            <person name="Moran D.A.P."/>
            <person name="Tomita M."/>
            <person name="Numata K."/>
            <person name="Arakawa K."/>
        </authorList>
    </citation>
    <scope>NUCLEOTIDE SEQUENCE</scope>
</reference>